<dbReference type="SMART" id="SM01057">
    <property type="entry name" value="Carb_anhydrase"/>
    <property type="match status" value="1"/>
</dbReference>
<evidence type="ECO:0000256" key="9">
    <source>
        <dbReference type="RuleBase" id="RU367011"/>
    </source>
</evidence>
<gene>
    <name evidence="12" type="ORF">LOTGIDRAFT_239347</name>
</gene>
<evidence type="ECO:0000256" key="10">
    <source>
        <dbReference type="SAM" id="MobiDB-lite"/>
    </source>
</evidence>
<evidence type="ECO:0000256" key="8">
    <source>
        <dbReference type="ARBA" id="ARBA00048348"/>
    </source>
</evidence>
<keyword evidence="4 9" id="KW-0479">Metal-binding</keyword>
<keyword evidence="13" id="KW-1185">Reference proteome</keyword>
<dbReference type="RefSeq" id="XP_009053029.1">
    <property type="nucleotide sequence ID" value="XM_009054781.1"/>
</dbReference>
<evidence type="ECO:0000256" key="6">
    <source>
        <dbReference type="ARBA" id="ARBA00023180"/>
    </source>
</evidence>
<dbReference type="GeneID" id="20251035"/>
<dbReference type="OMA" id="HRINGHR"/>
<evidence type="ECO:0000259" key="11">
    <source>
        <dbReference type="PROSITE" id="PS51144"/>
    </source>
</evidence>
<dbReference type="InterPro" id="IPR036398">
    <property type="entry name" value="CA_dom_sf"/>
</dbReference>
<dbReference type="PROSITE" id="PS51144">
    <property type="entry name" value="ALPHA_CA_2"/>
    <property type="match status" value="1"/>
</dbReference>
<comment type="similarity">
    <text evidence="2 9">Belongs to the alpha-carbonic anhydrase family.</text>
</comment>
<dbReference type="InterPro" id="IPR001148">
    <property type="entry name" value="CA_dom"/>
</dbReference>
<dbReference type="STRING" id="225164.V4AH94"/>
<dbReference type="InterPro" id="IPR018338">
    <property type="entry name" value="Carbonic_anhydrase_a-class_CS"/>
</dbReference>
<dbReference type="PANTHER" id="PTHR18952:SF265">
    <property type="entry name" value="CARBONIC ANHYDRASE"/>
    <property type="match status" value="1"/>
</dbReference>
<feature type="compositionally biased region" description="Polar residues" evidence="10">
    <location>
        <begin position="272"/>
        <end position="281"/>
    </location>
</feature>
<dbReference type="Proteomes" id="UP000030746">
    <property type="component" value="Unassembled WGS sequence"/>
</dbReference>
<keyword evidence="7 9" id="KW-0456">Lyase</keyword>
<dbReference type="PANTHER" id="PTHR18952">
    <property type="entry name" value="CARBONIC ANHYDRASE"/>
    <property type="match status" value="1"/>
</dbReference>
<sequence length="281" mass="31772">MAPGQRWDYQGNAGPSYWANSYVDCGLNKQSPINIELAEVIVDTDLPDFNISSFNNIEGVEQHLENVFGHTAEVKYGGTNLTISGGNLHGTYMVDQFHFHWGKVDGRGSEHKINNKSYDMEMHIVHHSTLYSNISEAMNKPYGLAVIGFFVQVSAEDNEKFSGLLSHFENITHAGDSTPIHEPIVLSEIIPEDLEVYYRYDGSLTTPPCYQSVVWTIFQKPIYMSEKQLNIFRGLKRNADGETERELVDDFRPIQGLNNRAVKTNHERGRPNETSNNTISN</sequence>
<dbReference type="InterPro" id="IPR023561">
    <property type="entry name" value="Carbonic_anhydrase_a-class"/>
</dbReference>
<dbReference type="FunFam" id="3.10.200.10:FF:000003">
    <property type="entry name" value="Carbonic anhydrase 12"/>
    <property type="match status" value="1"/>
</dbReference>
<dbReference type="EC" id="4.2.1.1" evidence="3 9"/>
<comment type="cofactor">
    <cofactor evidence="9">
        <name>Zn(2+)</name>
        <dbReference type="ChEBI" id="CHEBI:29105"/>
    </cofactor>
</comment>
<name>V4AH94_LOTGI</name>
<dbReference type="KEGG" id="lgi:LOTGIDRAFT_239347"/>
<dbReference type="CDD" id="cd00326">
    <property type="entry name" value="alpha_CA"/>
    <property type="match status" value="1"/>
</dbReference>
<proteinExistence type="inferred from homology"/>
<dbReference type="EMBL" id="KB201498">
    <property type="protein sequence ID" value="ESO96292.1"/>
    <property type="molecule type" value="Genomic_DNA"/>
</dbReference>
<dbReference type="OrthoDB" id="429145at2759"/>
<evidence type="ECO:0000313" key="12">
    <source>
        <dbReference type="EMBL" id="ESO96292.1"/>
    </source>
</evidence>
<comment type="function">
    <text evidence="1 9">Reversible hydration of carbon dioxide.</text>
</comment>
<evidence type="ECO:0000256" key="2">
    <source>
        <dbReference type="ARBA" id="ARBA00010718"/>
    </source>
</evidence>
<dbReference type="PROSITE" id="PS00162">
    <property type="entry name" value="ALPHA_CA_1"/>
    <property type="match status" value="1"/>
</dbReference>
<evidence type="ECO:0000256" key="5">
    <source>
        <dbReference type="ARBA" id="ARBA00022833"/>
    </source>
</evidence>
<organism evidence="12 13">
    <name type="scientific">Lottia gigantea</name>
    <name type="common">Giant owl limpet</name>
    <dbReference type="NCBI Taxonomy" id="225164"/>
    <lineage>
        <taxon>Eukaryota</taxon>
        <taxon>Metazoa</taxon>
        <taxon>Spiralia</taxon>
        <taxon>Lophotrochozoa</taxon>
        <taxon>Mollusca</taxon>
        <taxon>Gastropoda</taxon>
        <taxon>Patellogastropoda</taxon>
        <taxon>Lottioidea</taxon>
        <taxon>Lottiidae</taxon>
        <taxon>Lottia</taxon>
    </lineage>
</organism>
<dbReference type="CTD" id="20251035"/>
<evidence type="ECO:0000256" key="7">
    <source>
        <dbReference type="ARBA" id="ARBA00023239"/>
    </source>
</evidence>
<dbReference type="GO" id="GO:0008270">
    <property type="term" value="F:zinc ion binding"/>
    <property type="evidence" value="ECO:0007669"/>
    <property type="project" value="UniProtKB-UniRule"/>
</dbReference>
<keyword evidence="6" id="KW-0325">Glycoprotein</keyword>
<dbReference type="AlphaFoldDB" id="V4AH94"/>
<evidence type="ECO:0000256" key="4">
    <source>
        <dbReference type="ARBA" id="ARBA00022723"/>
    </source>
</evidence>
<evidence type="ECO:0000256" key="3">
    <source>
        <dbReference type="ARBA" id="ARBA00012925"/>
    </source>
</evidence>
<accession>V4AH94</accession>
<keyword evidence="5 9" id="KW-0862">Zinc</keyword>
<dbReference type="Pfam" id="PF00194">
    <property type="entry name" value="Carb_anhydrase"/>
    <property type="match status" value="1"/>
</dbReference>
<feature type="domain" description="Alpha-carbonic anhydrase" evidence="11">
    <location>
        <begin position="5"/>
        <end position="266"/>
    </location>
</feature>
<dbReference type="GO" id="GO:0005886">
    <property type="term" value="C:plasma membrane"/>
    <property type="evidence" value="ECO:0007669"/>
    <property type="project" value="TreeGrafter"/>
</dbReference>
<reference evidence="12 13" key="1">
    <citation type="journal article" date="2013" name="Nature">
        <title>Insights into bilaterian evolution from three spiralian genomes.</title>
        <authorList>
            <person name="Simakov O."/>
            <person name="Marletaz F."/>
            <person name="Cho S.J."/>
            <person name="Edsinger-Gonzales E."/>
            <person name="Havlak P."/>
            <person name="Hellsten U."/>
            <person name="Kuo D.H."/>
            <person name="Larsson T."/>
            <person name="Lv J."/>
            <person name="Arendt D."/>
            <person name="Savage R."/>
            <person name="Osoegawa K."/>
            <person name="de Jong P."/>
            <person name="Grimwood J."/>
            <person name="Chapman J.A."/>
            <person name="Shapiro H."/>
            <person name="Aerts A."/>
            <person name="Otillar R.P."/>
            <person name="Terry A.Y."/>
            <person name="Boore J.L."/>
            <person name="Grigoriev I.V."/>
            <person name="Lindberg D.R."/>
            <person name="Seaver E.C."/>
            <person name="Weisblat D.A."/>
            <person name="Putnam N.H."/>
            <person name="Rokhsar D.S."/>
        </authorList>
    </citation>
    <scope>NUCLEOTIDE SEQUENCE [LARGE SCALE GENOMIC DNA]</scope>
</reference>
<dbReference type="SUPFAM" id="SSF51069">
    <property type="entry name" value="Carbonic anhydrase"/>
    <property type="match status" value="1"/>
</dbReference>
<comment type="catalytic activity">
    <reaction evidence="8 9">
        <text>hydrogencarbonate + H(+) = CO2 + H2O</text>
        <dbReference type="Rhea" id="RHEA:10748"/>
        <dbReference type="ChEBI" id="CHEBI:15377"/>
        <dbReference type="ChEBI" id="CHEBI:15378"/>
        <dbReference type="ChEBI" id="CHEBI:16526"/>
        <dbReference type="ChEBI" id="CHEBI:17544"/>
        <dbReference type="EC" id="4.2.1.1"/>
    </reaction>
</comment>
<dbReference type="Gene3D" id="3.10.200.10">
    <property type="entry name" value="Alpha carbonic anhydrase"/>
    <property type="match status" value="1"/>
</dbReference>
<feature type="region of interest" description="Disordered" evidence="10">
    <location>
        <begin position="258"/>
        <end position="281"/>
    </location>
</feature>
<dbReference type="GO" id="GO:0004089">
    <property type="term" value="F:carbonate dehydratase activity"/>
    <property type="evidence" value="ECO:0007669"/>
    <property type="project" value="UniProtKB-UniRule"/>
</dbReference>
<evidence type="ECO:0000256" key="1">
    <source>
        <dbReference type="ARBA" id="ARBA00002904"/>
    </source>
</evidence>
<dbReference type="HOGENOM" id="CLU_039326_2_0_1"/>
<feature type="non-terminal residue" evidence="12">
    <location>
        <position position="281"/>
    </location>
</feature>
<protein>
    <recommendedName>
        <fullName evidence="3 9">Carbonic anhydrase</fullName>
        <ecNumber evidence="3 9">4.2.1.1</ecNumber>
    </recommendedName>
</protein>
<evidence type="ECO:0000313" key="13">
    <source>
        <dbReference type="Proteomes" id="UP000030746"/>
    </source>
</evidence>